<organism evidence="9 10">
    <name type="scientific">Meiothermus hypogaeus NBRC 106114</name>
    <dbReference type="NCBI Taxonomy" id="1227553"/>
    <lineage>
        <taxon>Bacteria</taxon>
        <taxon>Thermotogati</taxon>
        <taxon>Deinococcota</taxon>
        <taxon>Deinococci</taxon>
        <taxon>Thermales</taxon>
        <taxon>Thermaceae</taxon>
        <taxon>Meiothermus</taxon>
    </lineage>
</organism>
<evidence type="ECO:0000256" key="1">
    <source>
        <dbReference type="ARBA" id="ARBA00004370"/>
    </source>
</evidence>
<evidence type="ECO:0000313" key="9">
    <source>
        <dbReference type="EMBL" id="GEM81946.1"/>
    </source>
</evidence>
<dbReference type="OrthoDB" id="31612at2"/>
<name>A0A511QZ17_9DEIN</name>
<dbReference type="PROSITE" id="PS51779">
    <property type="entry name" value="POTRA"/>
    <property type="match status" value="1"/>
</dbReference>
<accession>A0A511QZ17</accession>
<evidence type="ECO:0000256" key="6">
    <source>
        <dbReference type="ARBA" id="ARBA00023136"/>
    </source>
</evidence>
<dbReference type="Proteomes" id="UP000321197">
    <property type="component" value="Unassembled WGS sequence"/>
</dbReference>
<dbReference type="RefSeq" id="WP_119340501.1">
    <property type="nucleotide sequence ID" value="NZ_BJXL01000001.1"/>
</dbReference>
<sequence>MIRAVLIALLLASLGVGSYVALPTEQVEIVGNQHLSRGEIEQLTGLEPGRPWLWAWPSRLEPLKQNPWVKSAVLERPAPGRLRIVLEERASIANLVQGHQRYGLSADGVLLPGAPTRGPVLEGRGELPIADLLSLMQTFPDAQRIRYSVAGYQVVAPNLNVWARNVRELQDWAKARRIGKSDASNPLAHPGASPESRIYVYSWGVSARR</sequence>
<keyword evidence="6" id="KW-0472">Membrane</keyword>
<evidence type="ECO:0000259" key="8">
    <source>
        <dbReference type="PROSITE" id="PS51779"/>
    </source>
</evidence>
<evidence type="ECO:0000313" key="10">
    <source>
        <dbReference type="Proteomes" id="UP000321197"/>
    </source>
</evidence>
<keyword evidence="4" id="KW-0812">Transmembrane</keyword>
<keyword evidence="5" id="KW-1133">Transmembrane helix</keyword>
<evidence type="ECO:0000256" key="7">
    <source>
        <dbReference type="ARBA" id="ARBA00023306"/>
    </source>
</evidence>
<keyword evidence="7" id="KW-0131">Cell cycle</keyword>
<protein>
    <submittedName>
        <fullName evidence="9">Cell division protein FtsQ</fullName>
    </submittedName>
</protein>
<evidence type="ECO:0000256" key="3">
    <source>
        <dbReference type="ARBA" id="ARBA00022618"/>
    </source>
</evidence>
<dbReference type="AlphaFoldDB" id="A0A511QZ17"/>
<reference evidence="9 10" key="1">
    <citation type="submission" date="2019-07" db="EMBL/GenBank/DDBJ databases">
        <title>Whole genome shotgun sequence of Meiothermus hypogaeus NBRC 106114.</title>
        <authorList>
            <person name="Hosoyama A."/>
            <person name="Uohara A."/>
            <person name="Ohji S."/>
            <person name="Ichikawa N."/>
        </authorList>
    </citation>
    <scope>NUCLEOTIDE SEQUENCE [LARGE SCALE GENOMIC DNA]</scope>
    <source>
        <strain evidence="9 10">NBRC 106114</strain>
    </source>
</reference>
<comment type="subcellular location">
    <subcellularLocation>
        <location evidence="1">Membrane</location>
    </subcellularLocation>
</comment>
<dbReference type="Gene3D" id="3.10.20.310">
    <property type="entry name" value="membrane protein fhac"/>
    <property type="match status" value="1"/>
</dbReference>
<feature type="domain" description="POTRA" evidence="8">
    <location>
        <begin position="22"/>
        <end position="89"/>
    </location>
</feature>
<comment type="caution">
    <text evidence="9">The sequence shown here is derived from an EMBL/GenBank/DDBJ whole genome shotgun (WGS) entry which is preliminary data.</text>
</comment>
<keyword evidence="3 9" id="KW-0132">Cell division</keyword>
<dbReference type="EMBL" id="BJXL01000001">
    <property type="protein sequence ID" value="GEM81946.1"/>
    <property type="molecule type" value="Genomic_DNA"/>
</dbReference>
<evidence type="ECO:0000256" key="2">
    <source>
        <dbReference type="ARBA" id="ARBA00022475"/>
    </source>
</evidence>
<dbReference type="InterPro" id="IPR013685">
    <property type="entry name" value="POTRA_FtsQ_type"/>
</dbReference>
<dbReference type="GO" id="GO:0051301">
    <property type="term" value="P:cell division"/>
    <property type="evidence" value="ECO:0007669"/>
    <property type="project" value="UniProtKB-KW"/>
</dbReference>
<dbReference type="Pfam" id="PF08478">
    <property type="entry name" value="POTRA_1"/>
    <property type="match status" value="1"/>
</dbReference>
<evidence type="ECO:0000256" key="4">
    <source>
        <dbReference type="ARBA" id="ARBA00022692"/>
    </source>
</evidence>
<proteinExistence type="predicted"/>
<evidence type="ECO:0000256" key="5">
    <source>
        <dbReference type="ARBA" id="ARBA00022989"/>
    </source>
</evidence>
<gene>
    <name evidence="9" type="ORF">MHY01S_01120</name>
</gene>
<dbReference type="GO" id="GO:0016020">
    <property type="term" value="C:membrane"/>
    <property type="evidence" value="ECO:0007669"/>
    <property type="project" value="UniProtKB-SubCell"/>
</dbReference>
<keyword evidence="2" id="KW-1003">Cell membrane</keyword>
<dbReference type="InterPro" id="IPR034746">
    <property type="entry name" value="POTRA"/>
</dbReference>